<feature type="transmembrane region" description="Helical" evidence="1">
    <location>
        <begin position="205"/>
        <end position="223"/>
    </location>
</feature>
<feature type="transmembrane region" description="Helical" evidence="1">
    <location>
        <begin position="9"/>
        <end position="27"/>
    </location>
</feature>
<feature type="transmembrane region" description="Helical" evidence="1">
    <location>
        <begin position="131"/>
        <end position="149"/>
    </location>
</feature>
<proteinExistence type="predicted"/>
<name>A0A7S7SJ13_PALFE</name>
<keyword evidence="1" id="KW-1133">Transmembrane helix</keyword>
<dbReference type="RefSeq" id="WP_194448363.1">
    <property type="nucleotide sequence ID" value="NZ_CP063849.1"/>
</dbReference>
<evidence type="ECO:0000256" key="1">
    <source>
        <dbReference type="SAM" id="Phobius"/>
    </source>
</evidence>
<evidence type="ECO:0008006" key="4">
    <source>
        <dbReference type="Google" id="ProtNLM"/>
    </source>
</evidence>
<dbReference type="EMBL" id="CP063849">
    <property type="protein sequence ID" value="QOY86694.1"/>
    <property type="molecule type" value="Genomic_DNA"/>
</dbReference>
<organism evidence="2 3">
    <name type="scientific">Paludibaculum fermentans</name>
    <dbReference type="NCBI Taxonomy" id="1473598"/>
    <lineage>
        <taxon>Bacteria</taxon>
        <taxon>Pseudomonadati</taxon>
        <taxon>Acidobacteriota</taxon>
        <taxon>Terriglobia</taxon>
        <taxon>Bryobacterales</taxon>
        <taxon>Bryobacteraceae</taxon>
        <taxon>Paludibaculum</taxon>
    </lineage>
</organism>
<dbReference type="Proteomes" id="UP000593892">
    <property type="component" value="Chromosome"/>
</dbReference>
<evidence type="ECO:0000313" key="2">
    <source>
        <dbReference type="EMBL" id="QOY86694.1"/>
    </source>
</evidence>
<dbReference type="AlphaFoldDB" id="A0A7S7SJ13"/>
<keyword evidence="1" id="KW-0472">Membrane</keyword>
<feature type="transmembrane region" description="Helical" evidence="1">
    <location>
        <begin position="110"/>
        <end position="125"/>
    </location>
</feature>
<reference evidence="2 3" key="1">
    <citation type="submission" date="2020-10" db="EMBL/GenBank/DDBJ databases">
        <title>Complete genome sequence of Paludibaculum fermentans P105T, a facultatively anaerobic acidobacterium capable of dissimilatory Fe(III) reduction.</title>
        <authorList>
            <person name="Dedysh S.N."/>
            <person name="Beletsky A.V."/>
            <person name="Kulichevskaya I.S."/>
            <person name="Mardanov A.V."/>
            <person name="Ravin N.V."/>
        </authorList>
    </citation>
    <scope>NUCLEOTIDE SEQUENCE [LARGE SCALE GENOMIC DNA]</scope>
    <source>
        <strain evidence="2 3">P105</strain>
    </source>
</reference>
<accession>A0A7S7SJ13</accession>
<feature type="transmembrane region" description="Helical" evidence="1">
    <location>
        <begin position="308"/>
        <end position="328"/>
    </location>
</feature>
<evidence type="ECO:0000313" key="3">
    <source>
        <dbReference type="Proteomes" id="UP000593892"/>
    </source>
</evidence>
<protein>
    <recommendedName>
        <fullName evidence="4">Glycosyltransferase RgtA/B/C/D-like domain-containing protein</fullName>
    </recommendedName>
</protein>
<feature type="transmembrane region" description="Helical" evidence="1">
    <location>
        <begin position="274"/>
        <end position="296"/>
    </location>
</feature>
<feature type="transmembrane region" description="Helical" evidence="1">
    <location>
        <begin position="177"/>
        <end position="193"/>
    </location>
</feature>
<keyword evidence="3" id="KW-1185">Reference proteome</keyword>
<sequence>MTLEASRRWLNWPLGLLLALCVARFWLLPLNTSFWVDETVTAFVVRQGGDAPSLAIAPQVPQSIYYALPAAVQSEAGFSEAGYRLPSVLAMSVALFFCARIGMRLIHPDCGWLIVLSSFLLRGFSDAATDARPYAFGLCVASLSVWALIRWLDRAGWVDGALFLLSAALLWRTHLVYWPFYLVFASYTAARLWRRDTPVNWKAASGLFVLLGLLLVPVAWNALSLAREASAHVIQPPPGFRQLQYALKFGLLLGTLPAAWILSRMLRHTPSTLCMTSGVLLLGWWFVHPVTLFAYSVETGNSVFLPRYLSLAWPGILLGTAFLLARYLPASFWRPLAVLAGVWALAQSAGLPLDAPAHRSDWRGAAQAIAALHDPDVPVICPSPFVEARAPEWRPDYVLPGFLYAHLAAYPLAGRPLLLPYAPSEEGLRYARGLSSTRLPAAGRFVIYGGDRNVEFWQRWFSQRPELQGWTARQLGAFGDVKAVLFERSNKPVSPASGHISENLPPA</sequence>
<dbReference type="KEGG" id="pfer:IRI77_28485"/>
<gene>
    <name evidence="2" type="ORF">IRI77_28485</name>
</gene>
<keyword evidence="1" id="KW-0812">Transmembrane</keyword>
<feature type="transmembrane region" description="Helical" evidence="1">
    <location>
        <begin position="243"/>
        <end position="262"/>
    </location>
</feature>